<dbReference type="InterPro" id="IPR045721">
    <property type="entry name" value="DUF6075"/>
</dbReference>
<gene>
    <name evidence="1" type="ORF">ACFYKT_18175</name>
</gene>
<dbReference type="EMBL" id="JBIACJ010000012">
    <property type="protein sequence ID" value="MFE8698253.1"/>
    <property type="molecule type" value="Genomic_DNA"/>
</dbReference>
<accession>A0ABW6K5L0</accession>
<name>A0ABW6K5L0_9BACI</name>
<evidence type="ECO:0000313" key="1">
    <source>
        <dbReference type="EMBL" id="MFE8698253.1"/>
    </source>
</evidence>
<sequence>MFIGQEHKGRFDCLLKQDGTYHMDVERKAMFHIFAGISELMDKLDFFYDFSDRMIRIEGFDEVSLSSSAKSLVKLGFNLYNNYPCGTVVDLFGNLDEKNRKLALNAIQLRFKME</sequence>
<organism evidence="1 2">
    <name type="scientific">Cytobacillus mangrovibacter</name>
    <dbReference type="NCBI Taxonomy" id="3299024"/>
    <lineage>
        <taxon>Bacteria</taxon>
        <taxon>Bacillati</taxon>
        <taxon>Bacillota</taxon>
        <taxon>Bacilli</taxon>
        <taxon>Bacillales</taxon>
        <taxon>Bacillaceae</taxon>
        <taxon>Cytobacillus</taxon>
    </lineage>
</organism>
<reference evidence="1 2" key="1">
    <citation type="submission" date="2024-08" db="EMBL/GenBank/DDBJ databases">
        <title>Two novel Cytobacillus novel species.</title>
        <authorList>
            <person name="Liu G."/>
        </authorList>
    </citation>
    <scope>NUCLEOTIDE SEQUENCE [LARGE SCALE GENOMIC DNA]</scope>
    <source>
        <strain evidence="1 2">FJAT-53684</strain>
    </source>
</reference>
<comment type="caution">
    <text evidence="1">The sequence shown here is derived from an EMBL/GenBank/DDBJ whole genome shotgun (WGS) entry which is preliminary data.</text>
</comment>
<dbReference type="Proteomes" id="UP001601058">
    <property type="component" value="Unassembled WGS sequence"/>
</dbReference>
<dbReference type="Pfam" id="PF19552">
    <property type="entry name" value="DUF6075"/>
    <property type="match status" value="1"/>
</dbReference>
<proteinExistence type="predicted"/>
<protein>
    <submittedName>
        <fullName evidence="1">DUF6075 family protein</fullName>
    </submittedName>
</protein>
<keyword evidence="2" id="KW-1185">Reference proteome</keyword>
<dbReference type="RefSeq" id="WP_389222471.1">
    <property type="nucleotide sequence ID" value="NZ_JBIACJ010000012.1"/>
</dbReference>
<evidence type="ECO:0000313" key="2">
    <source>
        <dbReference type="Proteomes" id="UP001601058"/>
    </source>
</evidence>